<reference evidence="2 3" key="1">
    <citation type="submission" date="2019-03" db="EMBL/GenBank/DDBJ databases">
        <title>First draft genome of Liparis tanakae, snailfish: a comprehensive survey of snailfish specific genes.</title>
        <authorList>
            <person name="Kim W."/>
            <person name="Song I."/>
            <person name="Jeong J.-H."/>
            <person name="Kim D."/>
            <person name="Kim S."/>
            <person name="Ryu S."/>
            <person name="Song J.Y."/>
            <person name="Lee S.K."/>
        </authorList>
    </citation>
    <scope>NUCLEOTIDE SEQUENCE [LARGE SCALE GENOMIC DNA]</scope>
    <source>
        <tissue evidence="2">Muscle</tissue>
    </source>
</reference>
<feature type="compositionally biased region" description="Basic and acidic residues" evidence="1">
    <location>
        <begin position="211"/>
        <end position="230"/>
    </location>
</feature>
<gene>
    <name evidence="2" type="ORF">EYF80_027512</name>
</gene>
<protein>
    <submittedName>
        <fullName evidence="2">Uncharacterized protein</fullName>
    </submittedName>
</protein>
<evidence type="ECO:0000313" key="3">
    <source>
        <dbReference type="Proteomes" id="UP000314294"/>
    </source>
</evidence>
<comment type="caution">
    <text evidence="2">The sequence shown here is derived from an EMBL/GenBank/DDBJ whole genome shotgun (WGS) entry which is preliminary data.</text>
</comment>
<dbReference type="Proteomes" id="UP000314294">
    <property type="component" value="Unassembled WGS sequence"/>
</dbReference>
<evidence type="ECO:0000256" key="1">
    <source>
        <dbReference type="SAM" id="MobiDB-lite"/>
    </source>
</evidence>
<feature type="region of interest" description="Disordered" evidence="1">
    <location>
        <begin position="1"/>
        <end position="21"/>
    </location>
</feature>
<dbReference type="AlphaFoldDB" id="A0A4Z2H8N1"/>
<proteinExistence type="predicted"/>
<feature type="region of interest" description="Disordered" evidence="1">
    <location>
        <begin position="100"/>
        <end position="122"/>
    </location>
</feature>
<feature type="region of interest" description="Disordered" evidence="1">
    <location>
        <begin position="204"/>
        <end position="230"/>
    </location>
</feature>
<accession>A0A4Z2H8N1</accession>
<dbReference type="EMBL" id="SRLO01000298">
    <property type="protein sequence ID" value="TNN62248.1"/>
    <property type="molecule type" value="Genomic_DNA"/>
</dbReference>
<name>A0A4Z2H8N1_9TELE</name>
<evidence type="ECO:0000313" key="2">
    <source>
        <dbReference type="EMBL" id="TNN62248.1"/>
    </source>
</evidence>
<organism evidence="2 3">
    <name type="scientific">Liparis tanakae</name>
    <name type="common">Tanaka's snailfish</name>
    <dbReference type="NCBI Taxonomy" id="230148"/>
    <lineage>
        <taxon>Eukaryota</taxon>
        <taxon>Metazoa</taxon>
        <taxon>Chordata</taxon>
        <taxon>Craniata</taxon>
        <taxon>Vertebrata</taxon>
        <taxon>Euteleostomi</taxon>
        <taxon>Actinopterygii</taxon>
        <taxon>Neopterygii</taxon>
        <taxon>Teleostei</taxon>
        <taxon>Neoteleostei</taxon>
        <taxon>Acanthomorphata</taxon>
        <taxon>Eupercaria</taxon>
        <taxon>Perciformes</taxon>
        <taxon>Cottioidei</taxon>
        <taxon>Cottales</taxon>
        <taxon>Liparidae</taxon>
        <taxon>Liparis</taxon>
    </lineage>
</organism>
<sequence>MTRILPAMANTMKAPSTKPSGMARVRSTSVWFPPELLMKLTGEDAFGIPPSSEEPFFHKFKLSPEQMEQDFMVHPSRRMPCGQTARRRLCSLLRLTPTRQRRQVTGGSDQPQQPEGVGLPPSQVLEGLQDLADSLGLVPPHRCDPLEHLLPAGELFLWLFWLHPFQVLFFSGGSHVGLQCNGSLAVTRVLGGVSAPKLPMSSDLPSGILIGERRGGGMETHSREGRGESRRYQLQGRVTDGDVPLTILVPSGVMQARDPRQHGSHIP</sequence>
<keyword evidence="3" id="KW-1185">Reference proteome</keyword>